<proteinExistence type="inferred from homology"/>
<dbReference type="PANTHER" id="PTHR36884">
    <property type="entry name" value="FIP1[III]-LIKE PROTEIN"/>
    <property type="match status" value="1"/>
</dbReference>
<keyword evidence="8" id="KW-1185">Reference proteome</keyword>
<dbReference type="PANTHER" id="PTHR36884:SF4">
    <property type="entry name" value="FIP1[III]-LIKE PROTEIN"/>
    <property type="match status" value="1"/>
</dbReference>
<feature type="region of interest" description="Disordered" evidence="5">
    <location>
        <begin position="404"/>
        <end position="428"/>
    </location>
</feature>
<feature type="compositionally biased region" description="Basic and acidic residues" evidence="5">
    <location>
        <begin position="35"/>
        <end position="47"/>
    </location>
</feature>
<dbReference type="EMBL" id="JANAVB010005596">
    <property type="protein sequence ID" value="KAJ6847224.1"/>
    <property type="molecule type" value="Genomic_DNA"/>
</dbReference>
<feature type="region of interest" description="Disordered" evidence="5">
    <location>
        <begin position="1115"/>
        <end position="1134"/>
    </location>
</feature>
<comment type="similarity">
    <text evidence="2">Belongs to the FIP1 family.</text>
</comment>
<feature type="region of interest" description="Disordered" evidence="5">
    <location>
        <begin position="21"/>
        <end position="47"/>
    </location>
</feature>
<evidence type="ECO:0000256" key="2">
    <source>
        <dbReference type="ARBA" id="ARBA00007459"/>
    </source>
</evidence>
<sequence length="1156" mass="131368">MEETDDFGDLYADLVFPPSLIPGLGRPAAEMETDSSPKRAESADKGMVDLEARLSDYSDSGDDFNIVLNEDECPSSFPPREGAAAAAGEGELEDEGDDLAVAMGGNRQSYDLDDWPAGQKCDERGAMTKNGHRGPYAGSRLVGPSSSRVSRSSISRRGDPNQLTIPCFGGSSYKLDISEASHRGFGFSLPRSRTIFDINIDAFEQKPWRHHGVDLADYFNFGMDEESWKSYCQCLDNYRKQATMPVNHLLHQSNQGEINSLVSEDVEKGERGFGVPKGRAIQVEGGFGERIPSTDLRRPRHRDSDVVIQIAMDGTGGDVSILSNTLEHVEEGRKDASEKVSKKKSYERIPSPCCEGQICKDITNSDKHLSLKVNGSTCGGTSKEAKCKVDYKKNEENPLRIDASKLKVESRSGDQDRHTSSSYDCKNRSQECKDGYPMKKESRLIHTAPLKSITRFKDSTESDLYYSDDSRNDVRTHQEGSRVNTHEHNLSFGVHKHIKRMGLKHIAHSHVGKGEELACNLVCRKDRSVVDLWDASCKMRKRKSAYGSDDRDNLPSYKETKMSPTYKSRTYAEEHGSEKSYTKNYRKSDLLPDYGRNLDDEYCSEQMECYFSERRHDDQGVRSFPRKGSDQSLLKQRSYFMENDYFLRMAEERRERIRRGTKYEDSRSDCRIRERRVNSVHGGYLPSDIEEEIFDLKSGGHFYSTDKVTRSPVRRSRYDKSYFHLNRSSRFDDVDVIDSRHLDHRLLFSHTVEEPCSADDRGGHDAGSPCDDLPMSWKSRRREMDHRGHHDGREFQSEKTRYGYGPSIKSEYHSSYENAQESDVGDYNFEEKHMYRENIISSIQMNRQNWRLRPRHCTDNGVKLRHHRDQDCLSSPERPSLLEWSSRNENSHVNQPSISGDTFSSARQLKNARKDEIVEGYFDARDCANFVSDKSRNDLAAIGCREASHVHMNGWKGKLVRRCGKAAGEKIDTGYKVDTLMDSRHPKMTCKQEEVQVNTSAGEDSRNCQTNLKAKHPKEAKLLGCGELSKAPLRLSEVLPPREVGDEEIEEGELIEETDKQEVIVDTKDQLYETKAIKNSPTDSSLCNEKTVGTYDSKHILETLAKMEKRKERFKAPIAPKQGPEKSMNSQADVSVAAMDEVKLQRPARKRRWGGN</sequence>
<comment type="subcellular location">
    <subcellularLocation>
        <location evidence="1">Nucleus</location>
    </subcellularLocation>
</comment>
<feature type="domain" description="Pre-mRNA polyadenylation factor Fip1" evidence="6">
    <location>
        <begin position="197"/>
        <end position="239"/>
    </location>
</feature>
<dbReference type="GO" id="GO:0006397">
    <property type="term" value="P:mRNA processing"/>
    <property type="evidence" value="ECO:0007669"/>
    <property type="project" value="UniProtKB-KW"/>
</dbReference>
<feature type="compositionally biased region" description="Low complexity" evidence="5">
    <location>
        <begin position="138"/>
        <end position="155"/>
    </location>
</feature>
<keyword evidence="3" id="KW-0507">mRNA processing</keyword>
<dbReference type="GO" id="GO:0005634">
    <property type="term" value="C:nucleus"/>
    <property type="evidence" value="ECO:0007669"/>
    <property type="project" value="UniProtKB-SubCell"/>
</dbReference>
<evidence type="ECO:0000256" key="3">
    <source>
        <dbReference type="ARBA" id="ARBA00022664"/>
    </source>
</evidence>
<accession>A0AAX6I354</accession>
<dbReference type="Pfam" id="PF05182">
    <property type="entry name" value="Fip1"/>
    <property type="match status" value="1"/>
</dbReference>
<evidence type="ECO:0000259" key="6">
    <source>
        <dbReference type="Pfam" id="PF05182"/>
    </source>
</evidence>
<dbReference type="AlphaFoldDB" id="A0AAX6I354"/>
<dbReference type="Proteomes" id="UP001140949">
    <property type="component" value="Unassembled WGS sequence"/>
</dbReference>
<evidence type="ECO:0000313" key="8">
    <source>
        <dbReference type="Proteomes" id="UP001140949"/>
    </source>
</evidence>
<name>A0AAX6I354_IRIPA</name>
<organism evidence="7 8">
    <name type="scientific">Iris pallida</name>
    <name type="common">Sweet iris</name>
    <dbReference type="NCBI Taxonomy" id="29817"/>
    <lineage>
        <taxon>Eukaryota</taxon>
        <taxon>Viridiplantae</taxon>
        <taxon>Streptophyta</taxon>
        <taxon>Embryophyta</taxon>
        <taxon>Tracheophyta</taxon>
        <taxon>Spermatophyta</taxon>
        <taxon>Magnoliopsida</taxon>
        <taxon>Liliopsida</taxon>
        <taxon>Asparagales</taxon>
        <taxon>Iridaceae</taxon>
        <taxon>Iridoideae</taxon>
        <taxon>Irideae</taxon>
        <taxon>Iris</taxon>
    </lineage>
</organism>
<keyword evidence="4" id="KW-0539">Nucleus</keyword>
<comment type="caution">
    <text evidence="7">The sequence shown here is derived from an EMBL/GenBank/DDBJ whole genome shotgun (WGS) entry which is preliminary data.</text>
</comment>
<dbReference type="InterPro" id="IPR007854">
    <property type="entry name" value="Fip1_dom"/>
</dbReference>
<feature type="region of interest" description="Disordered" evidence="5">
    <location>
        <begin position="63"/>
        <end position="93"/>
    </location>
</feature>
<evidence type="ECO:0000256" key="4">
    <source>
        <dbReference type="ARBA" id="ARBA00023242"/>
    </source>
</evidence>
<dbReference type="InterPro" id="IPR044976">
    <property type="entry name" value="FIPS5/FIPS3-like"/>
</dbReference>
<feature type="region of interest" description="Disordered" evidence="5">
    <location>
        <begin position="124"/>
        <end position="156"/>
    </location>
</feature>
<evidence type="ECO:0000256" key="1">
    <source>
        <dbReference type="ARBA" id="ARBA00004123"/>
    </source>
</evidence>
<reference evidence="7" key="2">
    <citation type="submission" date="2023-04" db="EMBL/GenBank/DDBJ databases">
        <authorList>
            <person name="Bruccoleri R.E."/>
            <person name="Oakeley E.J."/>
            <person name="Faust A.-M."/>
            <person name="Dessus-Babus S."/>
            <person name="Altorfer M."/>
            <person name="Burckhardt D."/>
            <person name="Oertli M."/>
            <person name="Naumann U."/>
            <person name="Petersen F."/>
            <person name="Wong J."/>
        </authorList>
    </citation>
    <scope>NUCLEOTIDE SEQUENCE</scope>
    <source>
        <strain evidence="7">GSM-AAB239-AS_SAM_17_03QT</strain>
        <tissue evidence="7">Leaf</tissue>
    </source>
</reference>
<feature type="region of interest" description="Disordered" evidence="5">
    <location>
        <begin position="756"/>
        <end position="775"/>
    </location>
</feature>
<protein>
    <submittedName>
        <fullName evidence="7">FIP1[III]-like protein</fullName>
    </submittedName>
</protein>
<feature type="compositionally biased region" description="Basic and acidic residues" evidence="5">
    <location>
        <begin position="782"/>
        <end position="801"/>
    </location>
</feature>
<reference evidence="7" key="1">
    <citation type="journal article" date="2023" name="GigaByte">
        <title>Genome assembly of the bearded iris, Iris pallida Lam.</title>
        <authorList>
            <person name="Bruccoleri R.E."/>
            <person name="Oakeley E.J."/>
            <person name="Faust A.M.E."/>
            <person name="Altorfer M."/>
            <person name="Dessus-Babus S."/>
            <person name="Burckhardt D."/>
            <person name="Oertli M."/>
            <person name="Naumann U."/>
            <person name="Petersen F."/>
            <person name="Wong J."/>
        </authorList>
    </citation>
    <scope>NUCLEOTIDE SEQUENCE</scope>
    <source>
        <strain evidence="7">GSM-AAB239-AS_SAM_17_03QT</strain>
    </source>
</reference>
<gene>
    <name evidence="7" type="ORF">M6B38_281290</name>
</gene>
<evidence type="ECO:0000313" key="7">
    <source>
        <dbReference type="EMBL" id="KAJ6847224.1"/>
    </source>
</evidence>
<feature type="region of interest" description="Disordered" evidence="5">
    <location>
        <begin position="782"/>
        <end position="820"/>
    </location>
</feature>
<evidence type="ECO:0000256" key="5">
    <source>
        <dbReference type="SAM" id="MobiDB-lite"/>
    </source>
</evidence>